<evidence type="ECO:0000313" key="3">
    <source>
        <dbReference type="Proteomes" id="UP000244184"/>
    </source>
</evidence>
<proteinExistence type="predicted"/>
<gene>
    <name evidence="2" type="ORF">C8Z91_03505</name>
</gene>
<dbReference type="PANTHER" id="PTHR43355:SF2">
    <property type="entry name" value="FLAVIN REDUCTASE (NADPH)"/>
    <property type="match status" value="1"/>
</dbReference>
<dbReference type="InterPro" id="IPR016040">
    <property type="entry name" value="NAD(P)-bd_dom"/>
</dbReference>
<comment type="caution">
    <text evidence="2">The sequence shown here is derived from an EMBL/GenBank/DDBJ whole genome shotgun (WGS) entry which is preliminary data.</text>
</comment>
<evidence type="ECO:0000259" key="1">
    <source>
        <dbReference type="Pfam" id="PF13460"/>
    </source>
</evidence>
<feature type="domain" description="NAD(P)-binding" evidence="1">
    <location>
        <begin position="11"/>
        <end position="199"/>
    </location>
</feature>
<dbReference type="Proteomes" id="UP000244184">
    <property type="component" value="Unassembled WGS sequence"/>
</dbReference>
<dbReference type="CDD" id="cd05244">
    <property type="entry name" value="BVR-B_like_SDR_a"/>
    <property type="match status" value="1"/>
</dbReference>
<dbReference type="SUPFAM" id="SSF51735">
    <property type="entry name" value="NAD(P)-binding Rossmann-fold domains"/>
    <property type="match status" value="1"/>
</dbReference>
<dbReference type="AlphaFoldDB" id="A0A2T6G8R9"/>
<dbReference type="PANTHER" id="PTHR43355">
    <property type="entry name" value="FLAVIN REDUCTASE (NADPH)"/>
    <property type="match status" value="1"/>
</dbReference>
<reference evidence="2 3" key="1">
    <citation type="submission" date="2018-03" db="EMBL/GenBank/DDBJ databases">
        <title>Genome sequence of Paenibacillus elgii strain AC13 an antimicrobial compound producing bacteria.</title>
        <authorList>
            <person name="Kurokawa A.S."/>
            <person name="Araujo J.F."/>
            <person name="Costa R.A."/>
            <person name="Ortega D.B."/>
            <person name="Pires A.S."/>
            <person name="Pappas G.J.Jr."/>
            <person name="Franco O.L."/>
            <person name="Barreto C."/>
            <person name="Magalhaes B.S."/>
            <person name="Kruger R.H."/>
        </authorList>
    </citation>
    <scope>NUCLEOTIDE SEQUENCE [LARGE SCALE GENOMIC DNA]</scope>
    <source>
        <strain evidence="2 3">AC13</strain>
    </source>
</reference>
<accession>A0A2T6G8R9</accession>
<dbReference type="InterPro" id="IPR036291">
    <property type="entry name" value="NAD(P)-bd_dom_sf"/>
</dbReference>
<name>A0A2T6G8R9_9BACL</name>
<dbReference type="EMBL" id="PYHP01000009">
    <property type="protein sequence ID" value="PUA40540.1"/>
    <property type="molecule type" value="Genomic_DNA"/>
</dbReference>
<sequence length="214" mass="22930">MELTMKIALVGATGTIGQRILEEALSRGHQVTAIVRDPARVTKQNENLKAVAGDVFNADSLAAAAADHDIVISAYGPAHGQEEKLAQAAQALVDAAKKAGVSRLLTVGGAGSLEVAPGVQLVDTPEFPAEWKGIALAHRDALEVYRHSELDWTNLSPAALIQPGEKTGQYRTEENRLVTDAEGNSRISAEDYAVAMLDEAERPRFSRKRFTVGY</sequence>
<evidence type="ECO:0000313" key="2">
    <source>
        <dbReference type="EMBL" id="PUA40540.1"/>
    </source>
</evidence>
<dbReference type="InterPro" id="IPR051606">
    <property type="entry name" value="Polyketide_Oxido-like"/>
</dbReference>
<dbReference type="Gene3D" id="3.40.50.720">
    <property type="entry name" value="NAD(P)-binding Rossmann-like Domain"/>
    <property type="match status" value="1"/>
</dbReference>
<protein>
    <submittedName>
        <fullName evidence="2">3-beta hydroxysteroid dehydrogenase</fullName>
    </submittedName>
</protein>
<dbReference type="GO" id="GO:0016646">
    <property type="term" value="F:oxidoreductase activity, acting on the CH-NH group of donors, NAD or NADP as acceptor"/>
    <property type="evidence" value="ECO:0007669"/>
    <property type="project" value="TreeGrafter"/>
</dbReference>
<dbReference type="Pfam" id="PF13460">
    <property type="entry name" value="NAD_binding_10"/>
    <property type="match status" value="1"/>
</dbReference>
<organism evidence="2 3">
    <name type="scientific">Paenibacillus elgii</name>
    <dbReference type="NCBI Taxonomy" id="189691"/>
    <lineage>
        <taxon>Bacteria</taxon>
        <taxon>Bacillati</taxon>
        <taxon>Bacillota</taxon>
        <taxon>Bacilli</taxon>
        <taxon>Bacillales</taxon>
        <taxon>Paenibacillaceae</taxon>
        <taxon>Paenibacillus</taxon>
    </lineage>
</organism>